<dbReference type="Proteomes" id="UP000886355">
    <property type="component" value="Unassembled WGS sequence"/>
</dbReference>
<dbReference type="AlphaFoldDB" id="A0A7C0WSR3"/>
<dbReference type="InterPro" id="IPR027417">
    <property type="entry name" value="P-loop_NTPase"/>
</dbReference>
<proteinExistence type="predicted"/>
<accession>A0A7C0WSR3</accession>
<gene>
    <name evidence="1" type="ORF">ENG14_02380</name>
</gene>
<reference evidence="1" key="1">
    <citation type="journal article" date="2020" name="mSystems">
        <title>Genome- and Community-Level Interaction Insights into Carbon Utilization and Element Cycling Functions of Hydrothermarchaeota in Hydrothermal Sediment.</title>
        <authorList>
            <person name="Zhou Z."/>
            <person name="Liu Y."/>
            <person name="Xu W."/>
            <person name="Pan J."/>
            <person name="Luo Z.H."/>
            <person name="Li M."/>
        </authorList>
    </citation>
    <scope>NUCLEOTIDE SEQUENCE [LARGE SCALE GENOMIC DNA]</scope>
    <source>
        <strain evidence="1">HyVt-19</strain>
    </source>
</reference>
<comment type="caution">
    <text evidence="1">The sequence shown here is derived from an EMBL/GenBank/DDBJ whole genome shotgun (WGS) entry which is preliminary data.</text>
</comment>
<evidence type="ECO:0000313" key="1">
    <source>
        <dbReference type="EMBL" id="HDL89733.1"/>
    </source>
</evidence>
<sequence length="451" mass="50761">MTVEPLTKRWYDLRYVKPAVDYFKSANRFNVAWAGRRSGKTEKAKRRLWGKAKTFFKHPDGRFIMAAPTLRQAKDIFWKDTIAAFPVDMLYGGSTRTGISYSDNKITLYNGACIEIHGMDKPERVEGAPVDGLVLDEFGNCKKTAWTEHIRPALSTVNREGWADLIGVPEGRNHYYDLSQEALRDDTGEWAGHTWFSSLVIAPKEVAAAKNDLDELTYKQEYEGSFVSFQGMAYHAFSREKHAADDLRKHYKNTKEIQICFDFNVAPGIAVICQDMPYRGSNDAVAMNIGAAIGEVWIPRNSNTEIVCNKILQDWGDHKGTVSVFGDSTGGSRGTAKTQGSDWEIIRDILGRHFGQRISYRIPKANPSVRARLNAVNSQLKSTTGVIRYLVDRKCEHLVKDLEGVTLVEGGSGEIEKPANSELTHISDAFGYMMNVRFPIDKKRKVSFQQL</sequence>
<organism evidence="1">
    <name type="scientific">Thermodesulforhabdus norvegica</name>
    <dbReference type="NCBI Taxonomy" id="39841"/>
    <lineage>
        <taxon>Bacteria</taxon>
        <taxon>Pseudomonadati</taxon>
        <taxon>Thermodesulfobacteriota</taxon>
        <taxon>Syntrophobacteria</taxon>
        <taxon>Syntrophobacterales</taxon>
        <taxon>Thermodesulforhabdaceae</taxon>
        <taxon>Thermodesulforhabdus</taxon>
    </lineage>
</organism>
<dbReference type="EMBL" id="DQZW01000112">
    <property type="protein sequence ID" value="HDL89733.1"/>
    <property type="molecule type" value="Genomic_DNA"/>
</dbReference>
<dbReference type="Gene3D" id="3.40.50.300">
    <property type="entry name" value="P-loop containing nucleotide triphosphate hydrolases"/>
    <property type="match status" value="1"/>
</dbReference>
<evidence type="ECO:0008006" key="2">
    <source>
        <dbReference type="Google" id="ProtNLM"/>
    </source>
</evidence>
<name>A0A7C0WSR3_9BACT</name>
<protein>
    <recommendedName>
        <fullName evidence="2">Terminase-like family protein</fullName>
    </recommendedName>
</protein>